<dbReference type="Pfam" id="PF00288">
    <property type="entry name" value="GHMP_kinases_N"/>
    <property type="match status" value="1"/>
</dbReference>
<dbReference type="PANTHER" id="PTHR43527:SF1">
    <property type="entry name" value="L-THREONINE KINASE"/>
    <property type="match status" value="1"/>
</dbReference>
<dbReference type="GO" id="GO:0050515">
    <property type="term" value="F:4-(cytidine 5'-diphospho)-2-C-methyl-D-erythritol kinase activity"/>
    <property type="evidence" value="ECO:0007669"/>
    <property type="project" value="TreeGrafter"/>
</dbReference>
<dbReference type="GO" id="GO:0005524">
    <property type="term" value="F:ATP binding"/>
    <property type="evidence" value="ECO:0007669"/>
    <property type="project" value="UniProtKB-KW"/>
</dbReference>
<proteinExistence type="predicted"/>
<sequence>MELIDKKDNCIISKSHTYDEIKYVCRGSLGELYQGPLFSKNTMDIGIISAISDNYTIAKFTPNKKCNLTKLGKIKVKKAIEAYFQKFGETKIEGEWFFESDCIVGAGMSSSTSDIVSALNCINSVLGRILTIKDLCDIIRGIERSDSIFIQFPSLYLSQKQAIVDIYYPPNPIYCLYILESDLVDTSETSELLLNHYSNYESNYKYLLDRVQCAFKNKNTTEIIQCSTESAKLSQIVLPKKNFNYIYDNYKKIGADGLIVAHTGSLIGFLYKNSIKFEQLNNARNLFTKLGFKMNKGTIFNV</sequence>
<dbReference type="RefSeq" id="WP_146866291.1">
    <property type="nucleotide sequence ID" value="NZ_BJTZ01000038.1"/>
</dbReference>
<reference evidence="6 7" key="1">
    <citation type="submission" date="2019-07" db="EMBL/GenBank/DDBJ databases">
        <title>Whole genome shotgun sequence of Aliivibrio fischeri NBRC 101058.</title>
        <authorList>
            <person name="Hosoyama A."/>
            <person name="Uohara A."/>
            <person name="Ohji S."/>
            <person name="Ichikawa N."/>
        </authorList>
    </citation>
    <scope>NUCLEOTIDE SEQUENCE [LARGE SCALE GENOMIC DNA]</scope>
    <source>
        <strain evidence="6 7">NBRC 101058</strain>
    </source>
</reference>
<evidence type="ECO:0000256" key="4">
    <source>
        <dbReference type="ARBA" id="ARBA00022840"/>
    </source>
</evidence>
<keyword evidence="4" id="KW-0067">ATP-binding</keyword>
<name>A0A510UR77_ALIFS</name>
<protein>
    <recommendedName>
        <fullName evidence="5">GHMP kinase N-terminal domain-containing protein</fullName>
    </recommendedName>
</protein>
<evidence type="ECO:0000256" key="2">
    <source>
        <dbReference type="ARBA" id="ARBA00022741"/>
    </source>
</evidence>
<keyword evidence="3" id="KW-0418">Kinase</keyword>
<evidence type="ECO:0000313" key="7">
    <source>
        <dbReference type="Proteomes" id="UP000321787"/>
    </source>
</evidence>
<dbReference type="EMBL" id="BJTZ01000038">
    <property type="protein sequence ID" value="GEK15720.1"/>
    <property type="molecule type" value="Genomic_DNA"/>
</dbReference>
<evidence type="ECO:0000256" key="1">
    <source>
        <dbReference type="ARBA" id="ARBA00022679"/>
    </source>
</evidence>
<accession>A0A510UR77</accession>
<keyword evidence="1" id="KW-0808">Transferase</keyword>
<organism evidence="6 7">
    <name type="scientific">Aliivibrio fischeri</name>
    <name type="common">Vibrio fischeri</name>
    <dbReference type="NCBI Taxonomy" id="668"/>
    <lineage>
        <taxon>Bacteria</taxon>
        <taxon>Pseudomonadati</taxon>
        <taxon>Pseudomonadota</taxon>
        <taxon>Gammaproteobacteria</taxon>
        <taxon>Vibrionales</taxon>
        <taxon>Vibrionaceae</taxon>
        <taxon>Aliivibrio</taxon>
    </lineage>
</organism>
<dbReference type="InterPro" id="IPR014721">
    <property type="entry name" value="Ribsml_uS5_D2-typ_fold_subgr"/>
</dbReference>
<comment type="caution">
    <text evidence="6">The sequence shown here is derived from an EMBL/GenBank/DDBJ whole genome shotgun (WGS) entry which is preliminary data.</text>
</comment>
<dbReference type="PANTHER" id="PTHR43527">
    <property type="entry name" value="4-DIPHOSPHOCYTIDYL-2-C-METHYL-D-ERYTHRITOL KINASE, CHLOROPLASTIC"/>
    <property type="match status" value="1"/>
</dbReference>
<keyword evidence="2" id="KW-0547">Nucleotide-binding</keyword>
<evidence type="ECO:0000313" key="6">
    <source>
        <dbReference type="EMBL" id="GEK15720.1"/>
    </source>
</evidence>
<dbReference type="InterPro" id="IPR006204">
    <property type="entry name" value="GHMP_kinase_N_dom"/>
</dbReference>
<dbReference type="SUPFAM" id="SSF54211">
    <property type="entry name" value="Ribosomal protein S5 domain 2-like"/>
    <property type="match status" value="1"/>
</dbReference>
<evidence type="ECO:0000259" key="5">
    <source>
        <dbReference type="Pfam" id="PF00288"/>
    </source>
</evidence>
<dbReference type="Gene3D" id="3.30.230.10">
    <property type="match status" value="1"/>
</dbReference>
<gene>
    <name evidence="6" type="ORF">AFI02nite_37560</name>
</gene>
<dbReference type="InterPro" id="IPR020568">
    <property type="entry name" value="Ribosomal_Su5_D2-typ_SF"/>
</dbReference>
<feature type="domain" description="GHMP kinase N-terminal" evidence="5">
    <location>
        <begin position="76"/>
        <end position="144"/>
    </location>
</feature>
<dbReference type="AlphaFoldDB" id="A0A510UR77"/>
<evidence type="ECO:0000256" key="3">
    <source>
        <dbReference type="ARBA" id="ARBA00022777"/>
    </source>
</evidence>
<dbReference type="Proteomes" id="UP000321787">
    <property type="component" value="Unassembled WGS sequence"/>
</dbReference>